<evidence type="ECO:0000256" key="5">
    <source>
        <dbReference type="ARBA" id="ARBA00022777"/>
    </source>
</evidence>
<dbReference type="Proteomes" id="UP001595868">
    <property type="component" value="Unassembled WGS sequence"/>
</dbReference>
<dbReference type="PANTHER" id="PTHR45436:SF5">
    <property type="entry name" value="SENSOR HISTIDINE KINASE TRCS"/>
    <property type="match status" value="1"/>
</dbReference>
<name>A0ABV8KJW5_9ACTN</name>
<dbReference type="Gene3D" id="6.10.340.10">
    <property type="match status" value="1"/>
</dbReference>
<comment type="caution">
    <text evidence="9">The sequence shown here is derived from an EMBL/GenBank/DDBJ whole genome shotgun (WGS) entry which is preliminary data.</text>
</comment>
<evidence type="ECO:0000256" key="1">
    <source>
        <dbReference type="ARBA" id="ARBA00000085"/>
    </source>
</evidence>
<reference evidence="10" key="1">
    <citation type="journal article" date="2019" name="Int. J. Syst. Evol. Microbiol.">
        <title>The Global Catalogue of Microorganisms (GCM) 10K type strain sequencing project: providing services to taxonomists for standard genome sequencing and annotation.</title>
        <authorList>
            <consortium name="The Broad Institute Genomics Platform"/>
            <consortium name="The Broad Institute Genome Sequencing Center for Infectious Disease"/>
            <person name="Wu L."/>
            <person name="Ma J."/>
        </authorList>
    </citation>
    <scope>NUCLEOTIDE SEQUENCE [LARGE SCALE GENOMIC DNA]</scope>
    <source>
        <strain evidence="10">2902at01</strain>
    </source>
</reference>
<dbReference type="Pfam" id="PF08376">
    <property type="entry name" value="NIT"/>
    <property type="match status" value="1"/>
</dbReference>
<keyword evidence="7" id="KW-0812">Transmembrane</keyword>
<protein>
    <recommendedName>
        <fullName evidence="2">histidine kinase</fullName>
        <ecNumber evidence="2">2.7.13.3</ecNumber>
    </recommendedName>
</protein>
<evidence type="ECO:0000256" key="3">
    <source>
        <dbReference type="ARBA" id="ARBA00022553"/>
    </source>
</evidence>
<dbReference type="Gene3D" id="3.30.565.10">
    <property type="entry name" value="Histidine kinase-like ATPase, C-terminal domain"/>
    <property type="match status" value="1"/>
</dbReference>
<dbReference type="PANTHER" id="PTHR45436">
    <property type="entry name" value="SENSOR HISTIDINE KINASE YKOH"/>
    <property type="match status" value="1"/>
</dbReference>
<evidence type="ECO:0000313" key="9">
    <source>
        <dbReference type="EMBL" id="MFC4106388.1"/>
    </source>
</evidence>
<evidence type="ECO:0000313" key="10">
    <source>
        <dbReference type="Proteomes" id="UP001595868"/>
    </source>
</evidence>
<proteinExistence type="predicted"/>
<evidence type="ECO:0000256" key="4">
    <source>
        <dbReference type="ARBA" id="ARBA00022679"/>
    </source>
</evidence>
<dbReference type="EC" id="2.7.13.3" evidence="2"/>
<dbReference type="InterPro" id="IPR050428">
    <property type="entry name" value="TCS_sensor_his_kinase"/>
</dbReference>
<keyword evidence="5" id="KW-0418">Kinase</keyword>
<feature type="compositionally biased region" description="Low complexity" evidence="6">
    <location>
        <begin position="753"/>
        <end position="801"/>
    </location>
</feature>
<evidence type="ECO:0000256" key="6">
    <source>
        <dbReference type="SAM" id="MobiDB-lite"/>
    </source>
</evidence>
<accession>A0ABV8KJW5</accession>
<dbReference type="SMART" id="SM00387">
    <property type="entry name" value="HATPase_c"/>
    <property type="match status" value="1"/>
</dbReference>
<keyword evidence="7" id="KW-1133">Transmembrane helix</keyword>
<evidence type="ECO:0000259" key="8">
    <source>
        <dbReference type="SMART" id="SM00387"/>
    </source>
</evidence>
<dbReference type="RefSeq" id="WP_377544163.1">
    <property type="nucleotide sequence ID" value="NZ_JBHSBN010000005.1"/>
</dbReference>
<evidence type="ECO:0000256" key="7">
    <source>
        <dbReference type="SAM" id="Phobius"/>
    </source>
</evidence>
<dbReference type="InterPro" id="IPR003594">
    <property type="entry name" value="HATPase_dom"/>
</dbReference>
<dbReference type="EMBL" id="JBHSBN010000005">
    <property type="protein sequence ID" value="MFC4106388.1"/>
    <property type="molecule type" value="Genomic_DNA"/>
</dbReference>
<keyword evidence="4" id="KW-0808">Transferase</keyword>
<organism evidence="9 10">
    <name type="scientific">Micromonospora zhanjiangensis</name>
    <dbReference type="NCBI Taxonomy" id="1522057"/>
    <lineage>
        <taxon>Bacteria</taxon>
        <taxon>Bacillati</taxon>
        <taxon>Actinomycetota</taxon>
        <taxon>Actinomycetes</taxon>
        <taxon>Micromonosporales</taxon>
        <taxon>Micromonosporaceae</taxon>
        <taxon>Micromonospora</taxon>
    </lineage>
</organism>
<feature type="domain" description="Histidine kinase/HSP90-like ATPase" evidence="8">
    <location>
        <begin position="550"/>
        <end position="660"/>
    </location>
</feature>
<feature type="region of interest" description="Disordered" evidence="6">
    <location>
        <begin position="685"/>
        <end position="887"/>
    </location>
</feature>
<feature type="transmembrane region" description="Helical" evidence="7">
    <location>
        <begin position="44"/>
        <end position="67"/>
    </location>
</feature>
<keyword evidence="10" id="KW-1185">Reference proteome</keyword>
<feature type="transmembrane region" description="Helical" evidence="7">
    <location>
        <begin position="347"/>
        <end position="367"/>
    </location>
</feature>
<keyword evidence="7" id="KW-0472">Membrane</keyword>
<sequence length="887" mass="94331">MAEVPDNAARAARQPQRKRLDVRIVPHRRRSPLRISDWRMRSKLAAVLVVPSVAFMVLAGVQTAGLFGQASTLDQFTREVSIGREINDLVDRLQQERDRTAGELAGLDAPSPRRGTPEQAVAALQPHYEAVDAALNRLREAARPLADADAGWRVSFARAEEALKQLPGVRSAVPAGTAAPDTPLGSYDRAIDALITLLAEPSPGGSNPELSASVLRYVQLARVKELGSRVRRELYAAARAGRYDPNALVKLADLRAQQLAALGEFRVAATVKQLLRYEKTTADPRFANATRLEETTIGGAPAVLDPEAWWNASQQRLQLMGDVQATVLGDAVGEAGSRSAAQLRRSLLVAGAVLAVLVAALLTSVLVGRSIARSLRMLRGQALKVAQVELPEALERLRGVEPDPDIEVSPAAVRSMDEIGDVAEAFVAVQRSAVALAVEQAVMRRNVNAMFVNLARRSQVLVERQLELLDELEREESDPDQLDNLFRLDHLAARMRRNDDSLLVLAGTESSRRWSQPVPLEAVLLAAVAEVEQYQRVRHRVEDPLYVVGHAVADLVHLLAELLENGASFSPPDTLVRIQGSTNAAGGAMIEIIDDGLGMSESALAEANATLAAPPAADVAASQRMGLFVVSHLAARQGVRVVLRPAEVGVLAAVWLPPVLLAEAPAEKQEHRPGRRIVAALEAGPDDVAPRPPVGRATVGRATVDSPGERVTQPRRRRVTSSRPVPTRAEDVLAATEPVRPDAPPSTWWSRQGRPVGTGTPATGPGRPPAAGTGGRSLALPPGTAAATGGTRRSADVGPVPDATPPTTPVTGGVNANGLPVRVPMAQLQSATPAGPPAAPPAREEPDPEQVSGVLSRFYGGVRRAEAEDTTDLSSPAGGVTNDKEQH</sequence>
<evidence type="ECO:0000256" key="2">
    <source>
        <dbReference type="ARBA" id="ARBA00012438"/>
    </source>
</evidence>
<gene>
    <name evidence="9" type="ORF">ACFOX0_10615</name>
</gene>
<dbReference type="InterPro" id="IPR013587">
    <property type="entry name" value="Nitrate/nitrite_sensing"/>
</dbReference>
<comment type="catalytic activity">
    <reaction evidence="1">
        <text>ATP + protein L-histidine = ADP + protein N-phospho-L-histidine.</text>
        <dbReference type="EC" id="2.7.13.3"/>
    </reaction>
</comment>
<dbReference type="SUPFAM" id="SSF55874">
    <property type="entry name" value="ATPase domain of HSP90 chaperone/DNA topoisomerase II/histidine kinase"/>
    <property type="match status" value="1"/>
</dbReference>
<keyword evidence="3" id="KW-0597">Phosphoprotein</keyword>
<dbReference type="InterPro" id="IPR036890">
    <property type="entry name" value="HATPase_C_sf"/>
</dbReference>